<comment type="caution">
    <text evidence="1">The sequence shown here is derived from an EMBL/GenBank/DDBJ whole genome shotgun (WGS) entry which is preliminary data.</text>
</comment>
<dbReference type="Proteomes" id="UP000282454">
    <property type="component" value="Unassembled WGS sequence"/>
</dbReference>
<keyword evidence="2" id="KW-1185">Reference proteome</keyword>
<sequence>MAVIRGAVFTISWTTPYPDLLADGALGGLTTRSRHEQVYRSYRPELIMPWEPDAEPATWSRFWSAYLGKPGVMRKPNADIVFQRVVPFRLGELPSLHGPEGTTVTARVLLYPAAVAVTLTVRVTGTWLATDLADALARLRSAAVWGVDAPGRLTLRAIATHLRDTAVPRLTTDGRPVEAAPDTVHTVAAPLTATDGTPDDLSPTVDGVGPCIAGLASLGPPGAFDPDRFLASNSDTNLAGRLYAHGSGLTIWSPRQLFDQPDPDRLLCLVRNQTDLSVQVEALRGMAQWAADRLTEGPPPPVEVHPLLRAVTARLRTLREGRRDRTYRSKVAAVRIEPLADVLVSLDIL</sequence>
<reference evidence="1 2" key="1">
    <citation type="submission" date="2018-10" db="EMBL/GenBank/DDBJ databases">
        <title>Genomic Encyclopedia of Archaeal and Bacterial Type Strains, Phase II (KMG-II): from individual species to whole genera.</title>
        <authorList>
            <person name="Goeker M."/>
        </authorList>
    </citation>
    <scope>NUCLEOTIDE SEQUENCE [LARGE SCALE GENOMIC DNA]</scope>
    <source>
        <strain evidence="1 2">DSM 45657</strain>
    </source>
</reference>
<dbReference type="RefSeq" id="WP_121392456.1">
    <property type="nucleotide sequence ID" value="NZ_RCDD01000003.1"/>
</dbReference>
<accession>A0A421B0T6</accession>
<dbReference type="AlphaFoldDB" id="A0A421B0T6"/>
<gene>
    <name evidence="1" type="ORF">CLV68_4053</name>
</gene>
<proteinExistence type="predicted"/>
<dbReference type="EMBL" id="RCDD01000003">
    <property type="protein sequence ID" value="RLK57962.1"/>
    <property type="molecule type" value="Genomic_DNA"/>
</dbReference>
<organism evidence="1 2">
    <name type="scientific">Actinokineospora cianjurensis</name>
    <dbReference type="NCBI Taxonomy" id="585224"/>
    <lineage>
        <taxon>Bacteria</taxon>
        <taxon>Bacillati</taxon>
        <taxon>Actinomycetota</taxon>
        <taxon>Actinomycetes</taxon>
        <taxon>Pseudonocardiales</taxon>
        <taxon>Pseudonocardiaceae</taxon>
        <taxon>Actinokineospora</taxon>
    </lineage>
</organism>
<evidence type="ECO:0000313" key="2">
    <source>
        <dbReference type="Proteomes" id="UP000282454"/>
    </source>
</evidence>
<name>A0A421B0T6_9PSEU</name>
<protein>
    <submittedName>
        <fullName evidence="1">Uncharacterized protein</fullName>
    </submittedName>
</protein>
<evidence type="ECO:0000313" key="1">
    <source>
        <dbReference type="EMBL" id="RLK57962.1"/>
    </source>
</evidence>
<dbReference type="OrthoDB" id="9991918at2"/>